<organism evidence="1 2">
    <name type="scientific">Nephila pilipes</name>
    <name type="common">Giant wood spider</name>
    <name type="synonym">Nephila maculata</name>
    <dbReference type="NCBI Taxonomy" id="299642"/>
    <lineage>
        <taxon>Eukaryota</taxon>
        <taxon>Metazoa</taxon>
        <taxon>Ecdysozoa</taxon>
        <taxon>Arthropoda</taxon>
        <taxon>Chelicerata</taxon>
        <taxon>Arachnida</taxon>
        <taxon>Araneae</taxon>
        <taxon>Araneomorphae</taxon>
        <taxon>Entelegynae</taxon>
        <taxon>Araneoidea</taxon>
        <taxon>Nephilidae</taxon>
        <taxon>Nephila</taxon>
    </lineage>
</organism>
<comment type="caution">
    <text evidence="1">The sequence shown here is derived from an EMBL/GenBank/DDBJ whole genome shotgun (WGS) entry which is preliminary data.</text>
</comment>
<dbReference type="EMBL" id="BMAW01075954">
    <property type="protein sequence ID" value="GFT99302.1"/>
    <property type="molecule type" value="Genomic_DNA"/>
</dbReference>
<sequence>MHREREINPKNDKKCIVEFIIVDNKYSRPLIDYRTSEAMKLLTIEDDEFEIVNQINVDEYQTVLIRDRECCPVKLVLKVIHLSNLQS</sequence>
<name>A0A8X6Q0R8_NEPPI</name>
<evidence type="ECO:0000313" key="1">
    <source>
        <dbReference type="EMBL" id="GFT99302.1"/>
    </source>
</evidence>
<protein>
    <submittedName>
        <fullName evidence="1">Uncharacterized protein</fullName>
    </submittedName>
</protein>
<reference evidence="1" key="1">
    <citation type="submission" date="2020-08" db="EMBL/GenBank/DDBJ databases">
        <title>Multicomponent nature underlies the extraordinary mechanical properties of spider dragline silk.</title>
        <authorList>
            <person name="Kono N."/>
            <person name="Nakamura H."/>
            <person name="Mori M."/>
            <person name="Yoshida Y."/>
            <person name="Ohtoshi R."/>
            <person name="Malay A.D."/>
            <person name="Moran D.A.P."/>
            <person name="Tomita M."/>
            <person name="Numata K."/>
            <person name="Arakawa K."/>
        </authorList>
    </citation>
    <scope>NUCLEOTIDE SEQUENCE</scope>
</reference>
<keyword evidence="2" id="KW-1185">Reference proteome</keyword>
<dbReference type="Proteomes" id="UP000887013">
    <property type="component" value="Unassembled WGS sequence"/>
</dbReference>
<evidence type="ECO:0000313" key="2">
    <source>
        <dbReference type="Proteomes" id="UP000887013"/>
    </source>
</evidence>
<gene>
    <name evidence="1" type="ORF">NPIL_243211</name>
</gene>
<dbReference type="AlphaFoldDB" id="A0A8X6Q0R8"/>
<accession>A0A8X6Q0R8</accession>
<proteinExistence type="predicted"/>